<organism evidence="4 5">
    <name type="scientific">Rhodopirellula maiorica SM1</name>
    <dbReference type="NCBI Taxonomy" id="1265738"/>
    <lineage>
        <taxon>Bacteria</taxon>
        <taxon>Pseudomonadati</taxon>
        <taxon>Planctomycetota</taxon>
        <taxon>Planctomycetia</taxon>
        <taxon>Pirellulales</taxon>
        <taxon>Pirellulaceae</taxon>
        <taxon>Novipirellula</taxon>
    </lineage>
</organism>
<dbReference type="Pfam" id="PF07583">
    <property type="entry name" value="PSCyt2"/>
    <property type="match status" value="1"/>
</dbReference>
<feature type="domain" description="DUF1549" evidence="1">
    <location>
        <begin position="185"/>
        <end position="390"/>
    </location>
</feature>
<dbReference type="AlphaFoldDB" id="M5RUY6"/>
<dbReference type="Pfam" id="PF07587">
    <property type="entry name" value="PSD1"/>
    <property type="match status" value="1"/>
</dbReference>
<dbReference type="PATRIC" id="fig|1265738.3.peg.66"/>
<evidence type="ECO:0000313" key="4">
    <source>
        <dbReference type="EMBL" id="EMI23006.1"/>
    </source>
</evidence>
<protein>
    <submittedName>
        <fullName evidence="4">Protein containing DUF1549</fullName>
    </submittedName>
</protein>
<dbReference type="InterPro" id="IPR011444">
    <property type="entry name" value="DUF1549"/>
</dbReference>
<accession>M5RUY6</accession>
<evidence type="ECO:0000313" key="5">
    <source>
        <dbReference type="Proteomes" id="UP000011991"/>
    </source>
</evidence>
<dbReference type="Proteomes" id="UP000011991">
    <property type="component" value="Unassembled WGS sequence"/>
</dbReference>
<reference evidence="4 5" key="1">
    <citation type="journal article" date="2013" name="Mar. Genomics">
        <title>Expression of sulfatases in Rhodopirellula baltica and the diversity of sulfatases in the genus Rhodopirellula.</title>
        <authorList>
            <person name="Wegner C.E."/>
            <person name="Richter-Heitmann T."/>
            <person name="Klindworth A."/>
            <person name="Klockow C."/>
            <person name="Richter M."/>
            <person name="Achstetter T."/>
            <person name="Glockner F.O."/>
            <person name="Harder J."/>
        </authorList>
    </citation>
    <scope>NUCLEOTIDE SEQUENCE [LARGE SCALE GENOMIC DNA]</scope>
    <source>
        <strain evidence="4 5">SM1</strain>
    </source>
</reference>
<evidence type="ECO:0000259" key="3">
    <source>
        <dbReference type="Pfam" id="PF07635"/>
    </source>
</evidence>
<dbReference type="PANTHER" id="PTHR35889">
    <property type="entry name" value="CYCLOINULO-OLIGOSACCHARIDE FRUCTANOTRANSFERASE-RELATED"/>
    <property type="match status" value="1"/>
</dbReference>
<feature type="domain" description="Cytochrome C Planctomycete-type" evidence="3">
    <location>
        <begin position="58"/>
        <end position="116"/>
    </location>
</feature>
<dbReference type="InterPro" id="IPR011429">
    <property type="entry name" value="Cyt_c_Planctomycete-type"/>
</dbReference>
<name>M5RUY6_9BACT</name>
<evidence type="ECO:0000259" key="1">
    <source>
        <dbReference type="Pfam" id="PF07583"/>
    </source>
</evidence>
<evidence type="ECO:0000259" key="2">
    <source>
        <dbReference type="Pfam" id="PF07587"/>
    </source>
</evidence>
<gene>
    <name evidence="4" type="ORF">RMSM_00067</name>
</gene>
<keyword evidence="5" id="KW-1185">Reference proteome</keyword>
<dbReference type="PANTHER" id="PTHR35889:SF3">
    <property type="entry name" value="F-BOX DOMAIN-CONTAINING PROTEIN"/>
    <property type="match status" value="1"/>
</dbReference>
<dbReference type="InterPro" id="IPR022655">
    <property type="entry name" value="DUF1553"/>
</dbReference>
<comment type="caution">
    <text evidence="4">The sequence shown here is derived from an EMBL/GenBank/DDBJ whole genome shotgun (WGS) entry which is preliminary data.</text>
</comment>
<dbReference type="EMBL" id="ANOG01000008">
    <property type="protein sequence ID" value="EMI23006.1"/>
    <property type="molecule type" value="Genomic_DNA"/>
</dbReference>
<proteinExistence type="predicted"/>
<sequence length="1125" mass="126011">MILPTDSAESLSCHFQMKRIFSGFLCFLITTTLLYGDGLTPREEFFENQVRPLLIEKCQECHGSELQESDLRLDGLAFVLQGGISGPAAVARNVDESFIIKAVLGQDGFESMPPDEPLSHAEVAVLQKWVRMGLPWPASDEPVAPSLGDQVAINKIAETHWAFQPIANPPVPKIEGRWETWVANPVDAFIARELIDNDLQPSPAAERSVLVRRLYFDLIGLPPTADEVDAFVRDPRTTDVVVASTIEQLLASDHHGERWARYWLDLARYADTRDWQAQAELRYPYAYTYRDYVIDSLNEDKPYDQFLREQIAADFYTDDPAAPELAAMGLLTVGPQFRNNRVEQAADKIDVVCRGLMGITVACARCHDHKYDPVPTEDFYSLYGVFASSKTADDFPIIPTDQPRGELQADFEKKLAAKQHELLQYKKQLRADAVKELRSKLPLYVKGFTMMTLEGKLDIRSAISKLKVVDIAMTPLNDSLAQELKNNRWKDDAVLGPWHDGLSLSEAAFKKQRPALLEKWSRDDSLNPQIKRKLTSTSPKSRAELALAYADVFDATLKQWNGFKKSHPDAEVFDDDSLEAIRVRLLGREGWFDLDVEKVASASRLSGKGRKKLGDLEKAITEVEASHPAAPPRAMTVVDLEKPITPFVMLRGEPKRRGDRVPRQFLSVLSDGKPKPFRNGSGRQELAESIADENNPLTARVYVNRVWARYFGSGLVESLDDFGLRTAPPSHPDLLDWLASEFMRNGWSMKWLHQVITSSHTYAQSSDANDRGLQLDPENRLVWRQNRRRLDFEAMRDSMLTVANSLDRTIGGRSVKLSETPYTHRRSIYAYIDRIELDPMLRTFDFASPTASAASRAETTIPQQALFNMNHPFVAELAREVASIAADESSMDEQVEKVYRQVYSRDPSPQERSMASAFLTSSSGTVATQDQVWQYGYGPLVVPENADDPLAAFSPLEFWTGSVYQFSSEFPDPVMKHLRITANGAHPGRNDDFCVIRRWTAPDDGVVEVSGKLKHARDNGDGVTATVRSKSLAESFTVANSETKTTVDRIPVVKGQVVDFVVSPRSTTTADAHIWTIEIKGIEGEIADSAWNSSADFQAPPPPPLTPLAQLAQALMLTNEFLYID</sequence>
<dbReference type="Pfam" id="PF07635">
    <property type="entry name" value="PSCyt1"/>
    <property type="match status" value="1"/>
</dbReference>
<feature type="domain" description="DUF1553" evidence="2">
    <location>
        <begin position="682"/>
        <end position="919"/>
    </location>
</feature>